<dbReference type="RefSeq" id="WP_040715753.1">
    <property type="nucleotide sequence ID" value="NZ_CAWPHS010000001.1"/>
</dbReference>
<dbReference type="Proteomes" id="UP000523447">
    <property type="component" value="Unassembled WGS sequence"/>
</dbReference>
<comment type="caution">
    <text evidence="3">The sequence shown here is derived from an EMBL/GenBank/DDBJ whole genome shotgun (WGS) entry which is preliminary data.</text>
</comment>
<feature type="domain" description="Rv3660c-like CheY-like N-terminal" evidence="2">
    <location>
        <begin position="15"/>
        <end position="118"/>
    </location>
</feature>
<keyword evidence="4" id="KW-1185">Reference proteome</keyword>
<evidence type="ECO:0000313" key="3">
    <source>
        <dbReference type="EMBL" id="NKY84393.1"/>
    </source>
</evidence>
<dbReference type="Gene3D" id="3.40.50.300">
    <property type="entry name" value="P-loop containing nucleotide triphosphate hydrolases"/>
    <property type="match status" value="1"/>
</dbReference>
<keyword evidence="1" id="KW-0812">Transmembrane</keyword>
<dbReference type="PANTHER" id="PTHR43384">
    <property type="entry name" value="SEPTUM SITE-DETERMINING PROTEIN MIND HOMOLOG, CHLOROPLASTIC-RELATED"/>
    <property type="match status" value="1"/>
</dbReference>
<dbReference type="GO" id="GO:0005524">
    <property type="term" value="F:ATP binding"/>
    <property type="evidence" value="ECO:0007669"/>
    <property type="project" value="TreeGrafter"/>
</dbReference>
<dbReference type="Pfam" id="PF26563">
    <property type="entry name" value="Rv3660c_N"/>
    <property type="match status" value="1"/>
</dbReference>
<dbReference type="GO" id="GO:0051782">
    <property type="term" value="P:negative regulation of cell division"/>
    <property type="evidence" value="ECO:0007669"/>
    <property type="project" value="TreeGrafter"/>
</dbReference>
<organism evidence="3 4">
    <name type="scientific">Nocardia veterana</name>
    <dbReference type="NCBI Taxonomy" id="132249"/>
    <lineage>
        <taxon>Bacteria</taxon>
        <taxon>Bacillati</taxon>
        <taxon>Actinomycetota</taxon>
        <taxon>Actinomycetes</taxon>
        <taxon>Mycobacteriales</taxon>
        <taxon>Nocardiaceae</taxon>
        <taxon>Nocardia</taxon>
    </lineage>
</organism>
<accession>A0A7X6LTQ3</accession>
<dbReference type="InterPro" id="IPR027417">
    <property type="entry name" value="P-loop_NTPase"/>
</dbReference>
<keyword evidence="1" id="KW-1133">Transmembrane helix</keyword>
<sequence>MNSVAAVPPPALVLIGDRRLREEVRRIAAAADRNLNERSMPVGRHAWTAAALLIIDAPAARAAAAAGYPRRSGVVLVGSDEPDLDHWQSAAAVGAEQVIALPAATETLIEAFAAYAWRDPGNGLVLAVVGAGGGAGASVFAGALALAAAARRFRPHVLLVDGDPLGGGLDLLLGIESVPGLRWPDLSVEDGRVAAQALHEALPSAAPGLGVLACSRPANSGPDTIGPGAVRAVVEAGRGAGDLVVCDISGCRGPHTEHMLDTADLVIFVVPARLRAVAAAGAAVADIRPRNPHHALVVRGPAPGGLRGREIAEALDLPLLAAMRAQPGLAGALERGGLGLARGPLLTGAEAVLAALPDGDR</sequence>
<evidence type="ECO:0000313" key="4">
    <source>
        <dbReference type="Proteomes" id="UP000523447"/>
    </source>
</evidence>
<dbReference type="NCBIfam" id="TIGR03815">
    <property type="entry name" value="CpaE_hom_Actino"/>
    <property type="match status" value="1"/>
</dbReference>
<dbReference type="GO" id="GO:0009898">
    <property type="term" value="C:cytoplasmic side of plasma membrane"/>
    <property type="evidence" value="ECO:0007669"/>
    <property type="project" value="TreeGrafter"/>
</dbReference>
<name>A0A7X6LTQ3_9NOCA</name>
<protein>
    <recommendedName>
        <fullName evidence="2">Rv3660c-like CheY-like N-terminal domain-containing protein</fullName>
    </recommendedName>
</protein>
<feature type="transmembrane region" description="Helical" evidence="1">
    <location>
        <begin position="124"/>
        <end position="149"/>
    </location>
</feature>
<dbReference type="AlphaFoldDB" id="A0A7X6LTQ3"/>
<dbReference type="InterPro" id="IPR022521">
    <property type="entry name" value="Rv3660c"/>
</dbReference>
<keyword evidence="1" id="KW-0472">Membrane</keyword>
<dbReference type="GO" id="GO:0005829">
    <property type="term" value="C:cytosol"/>
    <property type="evidence" value="ECO:0007669"/>
    <property type="project" value="TreeGrafter"/>
</dbReference>
<dbReference type="GO" id="GO:0016887">
    <property type="term" value="F:ATP hydrolysis activity"/>
    <property type="evidence" value="ECO:0007669"/>
    <property type="project" value="TreeGrafter"/>
</dbReference>
<proteinExistence type="predicted"/>
<reference evidence="3 4" key="1">
    <citation type="submission" date="2020-04" db="EMBL/GenBank/DDBJ databases">
        <title>MicrobeNet Type strains.</title>
        <authorList>
            <person name="Nicholson A.C."/>
        </authorList>
    </citation>
    <scope>NUCLEOTIDE SEQUENCE [LARGE SCALE GENOMIC DNA]</scope>
    <source>
        <strain evidence="3 4">DSM 44445</strain>
    </source>
</reference>
<gene>
    <name evidence="3" type="ORF">HGA07_01980</name>
</gene>
<dbReference type="PANTHER" id="PTHR43384:SF11">
    <property type="entry name" value="SEPTUM SITE DETERMINING PROTEIN"/>
    <property type="match status" value="1"/>
</dbReference>
<dbReference type="InterPro" id="IPR050625">
    <property type="entry name" value="ParA/MinD_ATPase"/>
</dbReference>
<dbReference type="SUPFAM" id="SSF52540">
    <property type="entry name" value="P-loop containing nucleoside triphosphate hydrolases"/>
    <property type="match status" value="1"/>
</dbReference>
<dbReference type="InterPro" id="IPR059050">
    <property type="entry name" value="Rv3660c_N"/>
</dbReference>
<evidence type="ECO:0000256" key="1">
    <source>
        <dbReference type="SAM" id="Phobius"/>
    </source>
</evidence>
<dbReference type="EMBL" id="JAAXPE010000001">
    <property type="protein sequence ID" value="NKY84393.1"/>
    <property type="molecule type" value="Genomic_DNA"/>
</dbReference>
<evidence type="ECO:0000259" key="2">
    <source>
        <dbReference type="Pfam" id="PF26563"/>
    </source>
</evidence>